<gene>
    <name evidence="1" type="ORF">GIS00_12175</name>
</gene>
<protein>
    <submittedName>
        <fullName evidence="1">Uncharacterized protein</fullName>
    </submittedName>
</protein>
<sequence>MTIPRNPRIVGRVVAHRNDADLYRQHQAQELLGTAGFEHDQDGSWHPVDVSSRALNMPTLDPKMF</sequence>
<dbReference type="RefSeq" id="WP_154768727.1">
    <property type="nucleotide sequence ID" value="NZ_WLYK01000004.1"/>
</dbReference>
<name>A0A7K1FKM4_9ACTN</name>
<accession>A0A7K1FKM4</accession>
<organism evidence="1 2">
    <name type="scientific">Nakamurella alba</name>
    <dbReference type="NCBI Taxonomy" id="2665158"/>
    <lineage>
        <taxon>Bacteria</taxon>
        <taxon>Bacillati</taxon>
        <taxon>Actinomycetota</taxon>
        <taxon>Actinomycetes</taxon>
        <taxon>Nakamurellales</taxon>
        <taxon>Nakamurellaceae</taxon>
        <taxon>Nakamurella</taxon>
    </lineage>
</organism>
<keyword evidence="2" id="KW-1185">Reference proteome</keyword>
<evidence type="ECO:0000313" key="1">
    <source>
        <dbReference type="EMBL" id="MTD14697.1"/>
    </source>
</evidence>
<dbReference type="Proteomes" id="UP000460221">
    <property type="component" value="Unassembled WGS sequence"/>
</dbReference>
<evidence type="ECO:0000313" key="2">
    <source>
        <dbReference type="Proteomes" id="UP000460221"/>
    </source>
</evidence>
<dbReference type="AlphaFoldDB" id="A0A7K1FKM4"/>
<reference evidence="1 2" key="1">
    <citation type="submission" date="2019-11" db="EMBL/GenBank/DDBJ databases">
        <authorList>
            <person name="Jiang L.-Q."/>
        </authorList>
    </citation>
    <scope>NUCLEOTIDE SEQUENCE [LARGE SCALE GENOMIC DNA]</scope>
    <source>
        <strain evidence="1 2">YIM 132087</strain>
    </source>
</reference>
<dbReference type="EMBL" id="WLYK01000004">
    <property type="protein sequence ID" value="MTD14697.1"/>
    <property type="molecule type" value="Genomic_DNA"/>
</dbReference>
<proteinExistence type="predicted"/>
<comment type="caution">
    <text evidence="1">The sequence shown here is derived from an EMBL/GenBank/DDBJ whole genome shotgun (WGS) entry which is preliminary data.</text>
</comment>